<dbReference type="Pfam" id="PF04392">
    <property type="entry name" value="ABC_sub_bind"/>
    <property type="match status" value="1"/>
</dbReference>
<proteinExistence type="predicted"/>
<dbReference type="InterPro" id="IPR007487">
    <property type="entry name" value="ABC_transpt-TYRBP-like"/>
</dbReference>
<dbReference type="RefSeq" id="WP_124997579.1">
    <property type="nucleotide sequence ID" value="NZ_BHYK01000002.1"/>
</dbReference>
<evidence type="ECO:0000313" key="1">
    <source>
        <dbReference type="EMBL" id="GCD08786.1"/>
    </source>
</evidence>
<reference evidence="1 2" key="1">
    <citation type="submission" date="2018-11" db="EMBL/GenBank/DDBJ databases">
        <title>Genome sequencing and assembly of Clostridium tagluense strain A121.</title>
        <authorList>
            <person name="Murakami T."/>
            <person name="Segawa T."/>
            <person name="Shcherbakova V.A."/>
            <person name="Mori H."/>
            <person name="Yoshimura Y."/>
        </authorList>
    </citation>
    <scope>NUCLEOTIDE SEQUENCE [LARGE SCALE GENOMIC DNA]</scope>
    <source>
        <strain evidence="1 2">A121</strain>
    </source>
</reference>
<organism evidence="1 2">
    <name type="scientific">Clostridium tagluense</name>
    <dbReference type="NCBI Taxonomy" id="360422"/>
    <lineage>
        <taxon>Bacteria</taxon>
        <taxon>Bacillati</taxon>
        <taxon>Bacillota</taxon>
        <taxon>Clostridia</taxon>
        <taxon>Eubacteriales</taxon>
        <taxon>Clostridiaceae</taxon>
        <taxon>Clostridium</taxon>
    </lineage>
</organism>
<dbReference type="OrthoDB" id="9776955at2"/>
<dbReference type="EMBL" id="BHYK01000002">
    <property type="protein sequence ID" value="GCD08786.1"/>
    <property type="molecule type" value="Genomic_DNA"/>
</dbReference>
<dbReference type="CDD" id="cd06325">
    <property type="entry name" value="PBP1_ABC_unchar_transporter"/>
    <property type="match status" value="1"/>
</dbReference>
<sequence>MVAKKLLLGVIGMSFLGAFVLTGCLSAKTKNQSNSDKVINIGISQLVEHPALDKTRKGFIDALSSKGFKDGEKIKIDFQNAQGDIPTAQTIASNFISEKKDLIFAIATPSAQAAYSGTKNIPILITAVTDPVKSGLVKSLNKPGTNVTGTSDILPMDKQFQLMKKLIPNCKKVGILYNTSEANSEIQVNMAKEKGLKMNLEIIAVGISSSNEISQALNSLIPKIDALYTLTDNLVASSMPLISSKAIEKGIPVIGAEKAHVEAGALATEGIDYYKLGFQTGLMAVDIINGKKPKDMPVQTLKETTLTINEVVASKLKITIPSDLKSKAVLVKGGAK</sequence>
<dbReference type="PANTHER" id="PTHR35271:SF1">
    <property type="entry name" value="ABC TRANSPORTER, SUBSTRATE-BINDING LIPOPROTEIN"/>
    <property type="match status" value="1"/>
</dbReference>
<dbReference type="Gene3D" id="3.40.50.2300">
    <property type="match status" value="2"/>
</dbReference>
<evidence type="ECO:0000313" key="2">
    <source>
        <dbReference type="Proteomes" id="UP000287872"/>
    </source>
</evidence>
<dbReference type="AlphaFoldDB" id="A0A401UH10"/>
<protein>
    <submittedName>
        <fullName evidence="1">ABC transporter substrate-binding protein</fullName>
    </submittedName>
</protein>
<dbReference type="InterPro" id="IPR028082">
    <property type="entry name" value="Peripla_BP_I"/>
</dbReference>
<name>A0A401UH10_9CLOT</name>
<dbReference type="Proteomes" id="UP000287872">
    <property type="component" value="Unassembled WGS sequence"/>
</dbReference>
<dbReference type="SUPFAM" id="SSF53822">
    <property type="entry name" value="Periplasmic binding protein-like I"/>
    <property type="match status" value="1"/>
</dbReference>
<accession>A0A401UH10</accession>
<gene>
    <name evidence="1" type="ORF">Ctaglu_04090</name>
</gene>
<comment type="caution">
    <text evidence="1">The sequence shown here is derived from an EMBL/GenBank/DDBJ whole genome shotgun (WGS) entry which is preliminary data.</text>
</comment>
<dbReference type="PANTHER" id="PTHR35271">
    <property type="entry name" value="ABC TRANSPORTER, SUBSTRATE-BINDING LIPOPROTEIN-RELATED"/>
    <property type="match status" value="1"/>
</dbReference>
<keyword evidence="2" id="KW-1185">Reference proteome</keyword>
<dbReference type="PROSITE" id="PS51257">
    <property type="entry name" value="PROKAR_LIPOPROTEIN"/>
    <property type="match status" value="1"/>
</dbReference>